<dbReference type="EMBL" id="NXIB02000058">
    <property type="protein sequence ID" value="PHX55280.1"/>
    <property type="molecule type" value="Genomic_DNA"/>
</dbReference>
<organism evidence="2 3">
    <name type="scientific">Tychonema bourrellyi FEM_GT703</name>
    <dbReference type="NCBI Taxonomy" id="2040638"/>
    <lineage>
        <taxon>Bacteria</taxon>
        <taxon>Bacillati</taxon>
        <taxon>Cyanobacteriota</taxon>
        <taxon>Cyanophyceae</taxon>
        <taxon>Oscillatoriophycideae</taxon>
        <taxon>Oscillatoriales</taxon>
        <taxon>Microcoleaceae</taxon>
        <taxon>Tychonema</taxon>
    </lineage>
</organism>
<evidence type="ECO:0000313" key="3">
    <source>
        <dbReference type="Proteomes" id="UP000226442"/>
    </source>
</evidence>
<evidence type="ECO:0000313" key="2">
    <source>
        <dbReference type="EMBL" id="PHX55280.1"/>
    </source>
</evidence>
<proteinExistence type="predicted"/>
<dbReference type="InterPro" id="IPR039554">
    <property type="entry name" value="HigA2-like_HTH"/>
</dbReference>
<keyword evidence="3" id="KW-1185">Reference proteome</keyword>
<comment type="caution">
    <text evidence="2">The sequence shown here is derived from an EMBL/GenBank/DDBJ whole genome shotgun (WGS) entry which is preliminary data.</text>
</comment>
<dbReference type="Proteomes" id="UP000226442">
    <property type="component" value="Unassembled WGS sequence"/>
</dbReference>
<reference evidence="2" key="1">
    <citation type="submission" date="2017-10" db="EMBL/GenBank/DDBJ databases">
        <title>Draft genome sequence of the planktic cyanobacteria Tychonema bourrellyi isolated from alpine lentic freshwater.</title>
        <authorList>
            <person name="Tett A."/>
            <person name="Armanini F."/>
            <person name="Asnicar F."/>
            <person name="Boscaini A."/>
            <person name="Pasolli E."/>
            <person name="Zolfo M."/>
            <person name="Donati C."/>
            <person name="Salmaso N."/>
            <person name="Segata N."/>
        </authorList>
    </citation>
    <scope>NUCLEOTIDE SEQUENCE</scope>
    <source>
        <strain evidence="2">FEM_GT703</strain>
    </source>
</reference>
<feature type="domain" description="HigA2-like helix-turn-helix" evidence="1">
    <location>
        <begin position="19"/>
        <end position="93"/>
    </location>
</feature>
<name>A0A2G4F0J8_9CYAN</name>
<dbReference type="RefSeq" id="WP_096832120.1">
    <property type="nucleotide sequence ID" value="NZ_NXIB02000058.1"/>
</dbReference>
<sequence length="121" mass="13330">MSENTITQATDNIFLDLGFSAQEADNLLIRSQLMLALLHQIKHHGWTIDQTAQHLKQSRDEIKALSQGKIGQFSVDTLIVMLNAVGMTVKVKICPPGSLSRSPTIESTLIFSNAMPYSFAT</sequence>
<dbReference type="OrthoDB" id="9795596at2"/>
<dbReference type="InterPro" id="IPR010982">
    <property type="entry name" value="Lambda_DNA-bd_dom_sf"/>
</dbReference>
<protein>
    <submittedName>
        <fullName evidence="2">XRE family transcriptional regulator</fullName>
    </submittedName>
</protein>
<dbReference type="SUPFAM" id="SSF47413">
    <property type="entry name" value="lambda repressor-like DNA-binding domains"/>
    <property type="match status" value="1"/>
</dbReference>
<dbReference type="Pfam" id="PF13744">
    <property type="entry name" value="HTH_37"/>
    <property type="match status" value="1"/>
</dbReference>
<dbReference type="AlphaFoldDB" id="A0A2G4F0J8"/>
<accession>A0A2G4F0J8</accession>
<dbReference type="Gene3D" id="1.10.260.40">
    <property type="entry name" value="lambda repressor-like DNA-binding domains"/>
    <property type="match status" value="1"/>
</dbReference>
<dbReference type="GO" id="GO:0003677">
    <property type="term" value="F:DNA binding"/>
    <property type="evidence" value="ECO:0007669"/>
    <property type="project" value="InterPro"/>
</dbReference>
<evidence type="ECO:0000259" key="1">
    <source>
        <dbReference type="Pfam" id="PF13744"/>
    </source>
</evidence>
<gene>
    <name evidence="2" type="ORF">CP500_011575</name>
</gene>